<organism evidence="8 9">
    <name type="scientific">Eubacterium ruminantium</name>
    <dbReference type="NCBI Taxonomy" id="42322"/>
    <lineage>
        <taxon>Bacteria</taxon>
        <taxon>Bacillati</taxon>
        <taxon>Bacillota</taxon>
        <taxon>Clostridia</taxon>
        <taxon>Eubacteriales</taxon>
        <taxon>Eubacteriaceae</taxon>
        <taxon>Eubacterium</taxon>
    </lineage>
</organism>
<dbReference type="AlphaFoldDB" id="A0A1T4QKV9"/>
<dbReference type="InterPro" id="IPR029044">
    <property type="entry name" value="Nucleotide-diphossugar_trans"/>
</dbReference>
<feature type="site" description="Transition state stabilizer" evidence="7">
    <location>
        <position position="21"/>
    </location>
</feature>
<dbReference type="EMBL" id="FUXA01000022">
    <property type="protein sequence ID" value="SKA04413.1"/>
    <property type="molecule type" value="Genomic_DNA"/>
</dbReference>
<dbReference type="OrthoDB" id="9806837at2"/>
<accession>A0A1T4QKV9</accession>
<comment type="similarity">
    <text evidence="3 7">Belongs to the IspD/TarI cytidylyltransferase family. IspD subfamily.</text>
</comment>
<dbReference type="GO" id="GO:0019288">
    <property type="term" value="P:isopentenyl diphosphate biosynthetic process, methylerythritol 4-phosphate pathway"/>
    <property type="evidence" value="ECO:0007669"/>
    <property type="project" value="UniProtKB-UniRule"/>
</dbReference>
<dbReference type="SUPFAM" id="SSF53448">
    <property type="entry name" value="Nucleotide-diphospho-sugar transferases"/>
    <property type="match status" value="1"/>
</dbReference>
<proteinExistence type="inferred from homology"/>
<evidence type="ECO:0000256" key="6">
    <source>
        <dbReference type="ARBA" id="ARBA00023229"/>
    </source>
</evidence>
<evidence type="ECO:0000256" key="5">
    <source>
        <dbReference type="ARBA" id="ARBA00022695"/>
    </source>
</evidence>
<dbReference type="GO" id="GO:0050518">
    <property type="term" value="F:2-C-methyl-D-erythritol 4-phosphate cytidylyltransferase activity"/>
    <property type="evidence" value="ECO:0007669"/>
    <property type="project" value="UniProtKB-UniRule"/>
</dbReference>
<dbReference type="InterPro" id="IPR050088">
    <property type="entry name" value="IspD/TarI_cytidylyltransf_bact"/>
</dbReference>
<comment type="function">
    <text evidence="7">Catalyzes the formation of 4-diphosphocytidyl-2-C-methyl-D-erythritol from CTP and 2-C-methyl-D-erythritol 4-phosphate (MEP).</text>
</comment>
<reference evidence="8 9" key="1">
    <citation type="submission" date="2017-02" db="EMBL/GenBank/DDBJ databases">
        <authorList>
            <person name="Peterson S.W."/>
        </authorList>
    </citation>
    <scope>NUCLEOTIDE SEQUENCE [LARGE SCALE GENOMIC DNA]</scope>
    <source>
        <strain evidence="8 9">ATCC 17233</strain>
    </source>
</reference>
<dbReference type="InterPro" id="IPR034683">
    <property type="entry name" value="IspD/TarI"/>
</dbReference>
<gene>
    <name evidence="7" type="primary">ispD</name>
    <name evidence="8" type="ORF">SAMN02745110_02429</name>
</gene>
<sequence length="227" mass="25489">MVSVIVLAAGSGSRMKSSKAKQFMEIGGKPLIYHALKVFEASIVDEIILVTRQQDINYMREEVVKKYSFNKVKKIVAGGKERYDSVENGIKACDKRNNIIMIHDGARPFVTNAMILSSISEVKRCKACTVAVPVKDTIKVVDEEGYGIDTPDRSTLYQIQTPQTFDRKIITEAYSRMRSDKNRNITDDTMLVERYLDQKVKVVEGSYNNIKITTPEDIALAEAILGV</sequence>
<comment type="pathway">
    <text evidence="2 7">Isoprenoid biosynthesis; isopentenyl diphosphate biosynthesis via DXP pathway; isopentenyl diphosphate from 1-deoxy-D-xylulose 5-phosphate: step 2/6.</text>
</comment>
<keyword evidence="5 7" id="KW-0548">Nucleotidyltransferase</keyword>
<dbReference type="HAMAP" id="MF_00108">
    <property type="entry name" value="IspD"/>
    <property type="match status" value="1"/>
</dbReference>
<dbReference type="InterPro" id="IPR001228">
    <property type="entry name" value="IspD"/>
</dbReference>
<dbReference type="NCBIfam" id="NF001183">
    <property type="entry name" value="PRK00155.1-3"/>
    <property type="match status" value="1"/>
</dbReference>
<evidence type="ECO:0000313" key="8">
    <source>
        <dbReference type="EMBL" id="SKA04413.1"/>
    </source>
</evidence>
<dbReference type="PANTHER" id="PTHR32125">
    <property type="entry name" value="2-C-METHYL-D-ERYTHRITOL 4-PHOSPHATE CYTIDYLYLTRANSFERASE, CHLOROPLASTIC"/>
    <property type="match status" value="1"/>
</dbReference>
<name>A0A1T4QKV9_9FIRM</name>
<feature type="site" description="Transition state stabilizer" evidence="7">
    <location>
        <position position="14"/>
    </location>
</feature>
<feature type="site" description="Positions MEP for the nucleophilic attack" evidence="7">
    <location>
        <position position="153"/>
    </location>
</feature>
<feature type="site" description="Positions MEP for the nucleophilic attack" evidence="7">
    <location>
        <position position="211"/>
    </location>
</feature>
<dbReference type="EC" id="2.7.7.60" evidence="7"/>
<keyword evidence="9" id="KW-1185">Reference proteome</keyword>
<dbReference type="Pfam" id="PF01128">
    <property type="entry name" value="IspD"/>
    <property type="match status" value="1"/>
</dbReference>
<dbReference type="Proteomes" id="UP000189857">
    <property type="component" value="Unassembled WGS sequence"/>
</dbReference>
<evidence type="ECO:0000256" key="2">
    <source>
        <dbReference type="ARBA" id="ARBA00004787"/>
    </source>
</evidence>
<evidence type="ECO:0000256" key="7">
    <source>
        <dbReference type="HAMAP-Rule" id="MF_00108"/>
    </source>
</evidence>
<dbReference type="RefSeq" id="WP_078788211.1">
    <property type="nucleotide sequence ID" value="NZ_FMTO01000022.1"/>
</dbReference>
<evidence type="ECO:0000256" key="3">
    <source>
        <dbReference type="ARBA" id="ARBA00009789"/>
    </source>
</evidence>
<evidence type="ECO:0000256" key="1">
    <source>
        <dbReference type="ARBA" id="ARBA00001282"/>
    </source>
</evidence>
<dbReference type="CDD" id="cd02516">
    <property type="entry name" value="CDP-ME_synthetase"/>
    <property type="match status" value="1"/>
</dbReference>
<dbReference type="Gene3D" id="3.90.550.10">
    <property type="entry name" value="Spore Coat Polysaccharide Biosynthesis Protein SpsA, Chain A"/>
    <property type="match status" value="1"/>
</dbReference>
<keyword evidence="6 7" id="KW-0414">Isoprene biosynthesis</keyword>
<evidence type="ECO:0000313" key="9">
    <source>
        <dbReference type="Proteomes" id="UP000189857"/>
    </source>
</evidence>
<dbReference type="NCBIfam" id="TIGR00453">
    <property type="entry name" value="ispD"/>
    <property type="match status" value="1"/>
</dbReference>
<dbReference type="UniPathway" id="UPA00056">
    <property type="reaction ID" value="UER00093"/>
</dbReference>
<protein>
    <recommendedName>
        <fullName evidence="7">2-C-methyl-D-erythritol 4-phosphate cytidylyltransferase</fullName>
        <ecNumber evidence="7">2.7.7.60</ecNumber>
    </recommendedName>
    <alternativeName>
        <fullName evidence="7">4-diphosphocytidyl-2C-methyl-D-erythritol synthase</fullName>
    </alternativeName>
    <alternativeName>
        <fullName evidence="7">MEP cytidylyltransferase</fullName>
        <shortName evidence="7">MCT</shortName>
    </alternativeName>
</protein>
<dbReference type="InterPro" id="IPR018294">
    <property type="entry name" value="ISPD_synthase_CS"/>
</dbReference>
<comment type="catalytic activity">
    <reaction evidence="1 7">
        <text>2-C-methyl-D-erythritol 4-phosphate + CTP + H(+) = 4-CDP-2-C-methyl-D-erythritol + diphosphate</text>
        <dbReference type="Rhea" id="RHEA:13429"/>
        <dbReference type="ChEBI" id="CHEBI:15378"/>
        <dbReference type="ChEBI" id="CHEBI:33019"/>
        <dbReference type="ChEBI" id="CHEBI:37563"/>
        <dbReference type="ChEBI" id="CHEBI:57823"/>
        <dbReference type="ChEBI" id="CHEBI:58262"/>
        <dbReference type="EC" id="2.7.7.60"/>
    </reaction>
</comment>
<keyword evidence="4 7" id="KW-0808">Transferase</keyword>
<dbReference type="PANTHER" id="PTHR32125:SF4">
    <property type="entry name" value="2-C-METHYL-D-ERYTHRITOL 4-PHOSPHATE CYTIDYLYLTRANSFERASE, CHLOROPLASTIC"/>
    <property type="match status" value="1"/>
</dbReference>
<dbReference type="FunFam" id="3.90.550.10:FF:000003">
    <property type="entry name" value="2-C-methyl-D-erythritol 4-phosphate cytidylyltransferase"/>
    <property type="match status" value="1"/>
</dbReference>
<dbReference type="PROSITE" id="PS01295">
    <property type="entry name" value="ISPD"/>
    <property type="match status" value="1"/>
</dbReference>
<evidence type="ECO:0000256" key="4">
    <source>
        <dbReference type="ARBA" id="ARBA00022679"/>
    </source>
</evidence>